<gene>
    <name evidence="9" type="ORF">U7230_03625</name>
</gene>
<evidence type="ECO:0000256" key="5">
    <source>
        <dbReference type="ARBA" id="ARBA00022989"/>
    </source>
</evidence>
<comment type="similarity">
    <text evidence="7">Belongs to the binding-protein-dependent transport system permease family.</text>
</comment>
<evidence type="ECO:0000313" key="9">
    <source>
        <dbReference type="EMBL" id="WRP18105.1"/>
    </source>
</evidence>
<evidence type="ECO:0000256" key="3">
    <source>
        <dbReference type="ARBA" id="ARBA00022475"/>
    </source>
</evidence>
<keyword evidence="6 7" id="KW-0472">Membrane</keyword>
<feature type="transmembrane region" description="Helical" evidence="7">
    <location>
        <begin position="182"/>
        <end position="205"/>
    </location>
</feature>
<dbReference type="Gene3D" id="1.10.3720.10">
    <property type="entry name" value="MetI-like"/>
    <property type="match status" value="1"/>
</dbReference>
<keyword evidence="10" id="KW-1185">Reference proteome</keyword>
<keyword evidence="5 7" id="KW-1133">Transmembrane helix</keyword>
<dbReference type="RefSeq" id="WP_324717376.1">
    <property type="nucleotide sequence ID" value="NZ_CP141615.1"/>
</dbReference>
<keyword evidence="3" id="KW-1003">Cell membrane</keyword>
<feature type="transmembrane region" description="Helical" evidence="7">
    <location>
        <begin position="107"/>
        <end position="130"/>
    </location>
</feature>
<evidence type="ECO:0000256" key="2">
    <source>
        <dbReference type="ARBA" id="ARBA00022448"/>
    </source>
</evidence>
<dbReference type="Pfam" id="PF00528">
    <property type="entry name" value="BPD_transp_1"/>
    <property type="match status" value="1"/>
</dbReference>
<proteinExistence type="inferred from homology"/>
<comment type="subcellular location">
    <subcellularLocation>
        <location evidence="1 7">Cell membrane</location>
        <topology evidence="1 7">Multi-pass membrane protein</topology>
    </subcellularLocation>
</comment>
<feature type="transmembrane region" description="Helical" evidence="7">
    <location>
        <begin position="241"/>
        <end position="261"/>
    </location>
</feature>
<reference evidence="9 10" key="1">
    <citation type="journal article" date="2024" name="Front. Microbiol.">
        <title>Novel thermophilic genera Geochorda gen. nov. and Carboxydochorda gen. nov. from the deep terrestrial subsurface reveal the ecophysiological diversity in the class Limnochordia.</title>
        <authorList>
            <person name="Karnachuk O.V."/>
            <person name="Lukina A.P."/>
            <person name="Avakyan M.R."/>
            <person name="Kadnikov V.V."/>
            <person name="Begmatov S."/>
            <person name="Beletsky A.V."/>
            <person name="Vlasova K.G."/>
            <person name="Novikov A.A."/>
            <person name="Shcherbakova V.A."/>
            <person name="Mardanov A.V."/>
            <person name="Ravin N.V."/>
        </authorList>
    </citation>
    <scope>NUCLEOTIDE SEQUENCE [LARGE SCALE GENOMIC DNA]</scope>
    <source>
        <strain evidence="9 10">L945</strain>
    </source>
</reference>
<feature type="transmembrane region" description="Helical" evidence="7">
    <location>
        <begin position="12"/>
        <end position="32"/>
    </location>
</feature>
<evidence type="ECO:0000259" key="8">
    <source>
        <dbReference type="PROSITE" id="PS50928"/>
    </source>
</evidence>
<dbReference type="CDD" id="cd06261">
    <property type="entry name" value="TM_PBP2"/>
    <property type="match status" value="1"/>
</dbReference>
<dbReference type="InterPro" id="IPR000515">
    <property type="entry name" value="MetI-like"/>
</dbReference>
<dbReference type="InterPro" id="IPR035906">
    <property type="entry name" value="MetI-like_sf"/>
</dbReference>
<organism evidence="9 10">
    <name type="scientific">Carboxydichorda subterranea</name>
    <dbReference type="NCBI Taxonomy" id="3109565"/>
    <lineage>
        <taxon>Bacteria</taxon>
        <taxon>Bacillati</taxon>
        <taxon>Bacillota</taxon>
        <taxon>Limnochordia</taxon>
        <taxon>Limnochordales</taxon>
        <taxon>Geochordaceae</taxon>
        <taxon>Carboxydichorda</taxon>
    </lineage>
</organism>
<feature type="domain" description="ABC transmembrane type-1" evidence="8">
    <location>
        <begin position="72"/>
        <end position="262"/>
    </location>
</feature>
<keyword evidence="2 7" id="KW-0813">Transport</keyword>
<evidence type="ECO:0000256" key="7">
    <source>
        <dbReference type="RuleBase" id="RU363032"/>
    </source>
</evidence>
<sequence length="277" mass="30476">MQRLASWPAKVVIYILLGAMAALTAFPFYWMFVLASHDRSTIFRAPPPMWFGDAASANYHRLVGTLPFWRNAWNSLYTALMATATTLFFCSLAGFGFAMYDFKGRDALFGFLLATMMVPGLLGIIPYYLIIKWLGWLNFPRALYVPGMASAFGIFLMRQYIASAVPADLLDAGRIDGLSEFGLYRTVVVPLIKPAMGTLGIITFVGQWNNFMGALIVLKEREAYTLPLALRSLQGLISTDWGALMLGTALSVLPLLMAFVVGSRRIIEGLTAGALKG</sequence>
<keyword evidence="4 7" id="KW-0812">Transmembrane</keyword>
<dbReference type="PROSITE" id="PS50928">
    <property type="entry name" value="ABC_TM1"/>
    <property type="match status" value="1"/>
</dbReference>
<evidence type="ECO:0000256" key="1">
    <source>
        <dbReference type="ARBA" id="ARBA00004651"/>
    </source>
</evidence>
<accession>A0ABZ1BZU2</accession>
<feature type="transmembrane region" description="Helical" evidence="7">
    <location>
        <begin position="142"/>
        <end position="161"/>
    </location>
</feature>
<dbReference type="Proteomes" id="UP001332192">
    <property type="component" value="Chromosome"/>
</dbReference>
<dbReference type="PANTHER" id="PTHR43744:SF12">
    <property type="entry name" value="ABC TRANSPORTER PERMEASE PROTEIN MG189-RELATED"/>
    <property type="match status" value="1"/>
</dbReference>
<dbReference type="PANTHER" id="PTHR43744">
    <property type="entry name" value="ABC TRANSPORTER PERMEASE PROTEIN MG189-RELATED-RELATED"/>
    <property type="match status" value="1"/>
</dbReference>
<evidence type="ECO:0000256" key="6">
    <source>
        <dbReference type="ARBA" id="ARBA00023136"/>
    </source>
</evidence>
<feature type="transmembrane region" description="Helical" evidence="7">
    <location>
        <begin position="76"/>
        <end position="100"/>
    </location>
</feature>
<evidence type="ECO:0000313" key="10">
    <source>
        <dbReference type="Proteomes" id="UP001332192"/>
    </source>
</evidence>
<dbReference type="SUPFAM" id="SSF161098">
    <property type="entry name" value="MetI-like"/>
    <property type="match status" value="1"/>
</dbReference>
<protein>
    <submittedName>
        <fullName evidence="9">Carbohydrate ABC transporter permease</fullName>
    </submittedName>
</protein>
<dbReference type="EMBL" id="CP141615">
    <property type="protein sequence ID" value="WRP18105.1"/>
    <property type="molecule type" value="Genomic_DNA"/>
</dbReference>
<name>A0ABZ1BZU2_9FIRM</name>
<evidence type="ECO:0000256" key="4">
    <source>
        <dbReference type="ARBA" id="ARBA00022692"/>
    </source>
</evidence>